<evidence type="ECO:0000313" key="2">
    <source>
        <dbReference type="EMBL" id="MFH6982945.1"/>
    </source>
</evidence>
<accession>A0ABW7N5S3</accession>
<name>A0ABW7N5S3_9BACT</name>
<gene>
    <name evidence="2" type="ORF">ACHKAR_05825</name>
</gene>
<keyword evidence="1" id="KW-0472">Membrane</keyword>
<dbReference type="InterPro" id="IPR021218">
    <property type="entry name" value="DUF2784"/>
</dbReference>
<proteinExistence type="predicted"/>
<comment type="caution">
    <text evidence="2">The sequence shown here is derived from an EMBL/GenBank/DDBJ whole genome shotgun (WGS) entry which is preliminary data.</text>
</comment>
<feature type="transmembrane region" description="Helical" evidence="1">
    <location>
        <begin position="6"/>
        <end position="25"/>
    </location>
</feature>
<evidence type="ECO:0000256" key="1">
    <source>
        <dbReference type="SAM" id="Phobius"/>
    </source>
</evidence>
<reference evidence="2 3" key="1">
    <citation type="journal article" date="2013" name="Int. J. Syst. Evol. Microbiol.">
        <title>Marinoscillum luteum sp. nov., isolated from marine sediment.</title>
        <authorList>
            <person name="Cha I.T."/>
            <person name="Park S.J."/>
            <person name="Kim S.J."/>
            <person name="Kim J.G."/>
            <person name="Jung M.Y."/>
            <person name="Shin K.S."/>
            <person name="Kwon K.K."/>
            <person name="Yang S.H."/>
            <person name="Seo Y.S."/>
            <person name="Rhee S.K."/>
        </authorList>
    </citation>
    <scope>NUCLEOTIDE SEQUENCE [LARGE SCALE GENOMIC DNA]</scope>
    <source>
        <strain evidence="2 3">KCTC 23939</strain>
    </source>
</reference>
<organism evidence="2 3">
    <name type="scientific">Marinoscillum luteum</name>
    <dbReference type="NCBI Taxonomy" id="861051"/>
    <lineage>
        <taxon>Bacteria</taxon>
        <taxon>Pseudomonadati</taxon>
        <taxon>Bacteroidota</taxon>
        <taxon>Cytophagia</taxon>
        <taxon>Cytophagales</taxon>
        <taxon>Reichenbachiellaceae</taxon>
        <taxon>Marinoscillum</taxon>
    </lineage>
</organism>
<dbReference type="Pfam" id="PF10861">
    <property type="entry name" value="DUF2784"/>
    <property type="match status" value="1"/>
</dbReference>
<keyword evidence="1" id="KW-1133">Transmembrane helix</keyword>
<feature type="transmembrane region" description="Helical" evidence="1">
    <location>
        <begin position="96"/>
        <end position="115"/>
    </location>
</feature>
<keyword evidence="1" id="KW-0812">Transmembrane</keyword>
<dbReference type="Proteomes" id="UP001610063">
    <property type="component" value="Unassembled WGS sequence"/>
</dbReference>
<dbReference type="RefSeq" id="WP_395416560.1">
    <property type="nucleotide sequence ID" value="NZ_JBIPKE010000013.1"/>
</dbReference>
<keyword evidence="3" id="KW-1185">Reference proteome</keyword>
<protein>
    <submittedName>
        <fullName evidence="2">DUF2784 domain-containing protein</fullName>
    </submittedName>
</protein>
<feature type="transmembrane region" description="Helical" evidence="1">
    <location>
        <begin position="32"/>
        <end position="50"/>
    </location>
</feature>
<dbReference type="EMBL" id="JBIPKE010000013">
    <property type="protein sequence ID" value="MFH6982945.1"/>
    <property type="molecule type" value="Genomic_DNA"/>
</dbReference>
<sequence length="131" mass="14703">MLQFLDAFLTIFHSAFVLFVLFGWAHPKTQKAHVTALLLTFLAWMLLGLYKGVIGYCPLTDWHWDVKRALGETGMSGSFVGYMIEHYLGLSFSRSFYDAITAGGLIFGSLMSFLVHRKNRNSKSEASSQVA</sequence>
<evidence type="ECO:0000313" key="3">
    <source>
        <dbReference type="Proteomes" id="UP001610063"/>
    </source>
</evidence>